<dbReference type="AlphaFoldDB" id="A0A8K0L7P2"/>
<evidence type="ECO:0000313" key="2">
    <source>
        <dbReference type="Proteomes" id="UP000809789"/>
    </source>
</evidence>
<dbReference type="Proteomes" id="UP000809789">
    <property type="component" value="Unassembled WGS sequence"/>
</dbReference>
<organism evidence="1 2">
    <name type="scientific">Elsinoe batatas</name>
    <dbReference type="NCBI Taxonomy" id="2601811"/>
    <lineage>
        <taxon>Eukaryota</taxon>
        <taxon>Fungi</taxon>
        <taxon>Dikarya</taxon>
        <taxon>Ascomycota</taxon>
        <taxon>Pezizomycotina</taxon>
        <taxon>Dothideomycetes</taxon>
        <taxon>Dothideomycetidae</taxon>
        <taxon>Myriangiales</taxon>
        <taxon>Elsinoaceae</taxon>
        <taxon>Elsinoe</taxon>
    </lineage>
</organism>
<evidence type="ECO:0008006" key="3">
    <source>
        <dbReference type="Google" id="ProtNLM"/>
    </source>
</evidence>
<accession>A0A8K0L7P2</accession>
<proteinExistence type="predicted"/>
<gene>
    <name evidence="1" type="ORF">KVT40_004731</name>
</gene>
<comment type="caution">
    <text evidence="1">The sequence shown here is derived from an EMBL/GenBank/DDBJ whole genome shotgun (WGS) entry which is preliminary data.</text>
</comment>
<dbReference type="OrthoDB" id="3936504at2759"/>
<sequence>MTATATALLDSPVVLEQLLLNLSGGQLLRARGVCAYWKGLIDRKTSLQVRLGRTPQHDGELYCRRVSCQRYRNTETARVLPVHPDNFNPLVTSQEGNRIRFIPDRYRRDNARYGAYYRDHIYLSCPSATTCELEVVGRFPGRPTYNILVQCDYGIDCYEIDAELARYDFETDDYSWFDFYILRASQEGFDYCQNCQCFRCQEYHHDQPGAHTGRYEELGGIGQASQATYTTMVMR</sequence>
<name>A0A8K0L7P2_9PEZI</name>
<keyword evidence="2" id="KW-1185">Reference proteome</keyword>
<evidence type="ECO:0000313" key="1">
    <source>
        <dbReference type="EMBL" id="KAG8627248.1"/>
    </source>
</evidence>
<dbReference type="EMBL" id="JAESVG020000005">
    <property type="protein sequence ID" value="KAG8627248.1"/>
    <property type="molecule type" value="Genomic_DNA"/>
</dbReference>
<reference evidence="1" key="1">
    <citation type="submission" date="2021-07" db="EMBL/GenBank/DDBJ databases">
        <title>Elsinoe batatas strain:CRI-CJ2 Genome sequencing and assembly.</title>
        <authorList>
            <person name="Huang L."/>
        </authorList>
    </citation>
    <scope>NUCLEOTIDE SEQUENCE</scope>
    <source>
        <strain evidence="1">CRI-CJ2</strain>
    </source>
</reference>
<protein>
    <recommendedName>
        <fullName evidence="3">F-box domain-containing protein</fullName>
    </recommendedName>
</protein>